<keyword evidence="2" id="KW-0547">Nucleotide-binding</keyword>
<evidence type="ECO:0000256" key="3">
    <source>
        <dbReference type="ARBA" id="ARBA00023134"/>
    </source>
</evidence>
<accession>A0A8H4XGW3</accession>
<dbReference type="AlphaFoldDB" id="A0A8H4XGW3"/>
<dbReference type="GO" id="GO:0046872">
    <property type="term" value="F:metal ion binding"/>
    <property type="evidence" value="ECO:0007669"/>
    <property type="project" value="UniProtKB-KW"/>
</dbReference>
<dbReference type="PANTHER" id="PTHR10218:SF302">
    <property type="entry name" value="GUANINE NUCLEOTIDE-BINDING PROTEIN ALPHA-5 SUBUNIT"/>
    <property type="match status" value="1"/>
</dbReference>
<dbReference type="SMART" id="SM00275">
    <property type="entry name" value="G_alpha"/>
    <property type="match status" value="1"/>
</dbReference>
<dbReference type="GO" id="GO:0031683">
    <property type="term" value="F:G-protein beta/gamma-subunit complex binding"/>
    <property type="evidence" value="ECO:0007669"/>
    <property type="project" value="InterPro"/>
</dbReference>
<feature type="binding site" evidence="5">
    <location>
        <position position="105"/>
    </location>
    <ligand>
        <name>Mg(2+)</name>
        <dbReference type="ChEBI" id="CHEBI:18420"/>
    </ligand>
</feature>
<keyword evidence="1 5" id="KW-0479">Metal-binding</keyword>
<dbReference type="PROSITE" id="PS51882">
    <property type="entry name" value="G_ALPHA"/>
    <property type="match status" value="1"/>
</dbReference>
<evidence type="ECO:0000256" key="1">
    <source>
        <dbReference type="ARBA" id="ARBA00022723"/>
    </source>
</evidence>
<reference evidence="7" key="1">
    <citation type="journal article" date="2020" name="BMC Genomics">
        <title>Correction to: Identification and distribution of gene clusters required for synthesis of sphingolipid metabolism inhibitors in diverse species of the filamentous fungus Fusarium.</title>
        <authorList>
            <person name="Kim H.S."/>
            <person name="Lohmar J.M."/>
            <person name="Busman M."/>
            <person name="Brown D.W."/>
            <person name="Naumann T.A."/>
            <person name="Divon H.H."/>
            <person name="Lysoe E."/>
            <person name="Uhlig S."/>
            <person name="Proctor R.H."/>
        </authorList>
    </citation>
    <scope>NUCLEOTIDE SEQUENCE</scope>
    <source>
        <strain evidence="7">NRRL 22465</strain>
    </source>
</reference>
<dbReference type="GO" id="GO:0007188">
    <property type="term" value="P:adenylate cyclase-modulating G protein-coupled receptor signaling pathway"/>
    <property type="evidence" value="ECO:0007669"/>
    <property type="project" value="TreeGrafter"/>
</dbReference>
<dbReference type="FunFam" id="3.40.50.300:FF:000692">
    <property type="entry name" value="Guanine nucleotide-binding protein subunit alpha"/>
    <property type="match status" value="1"/>
</dbReference>
<dbReference type="Gene3D" id="1.10.400.10">
    <property type="entry name" value="GI Alpha 1, domain 2-like"/>
    <property type="match status" value="1"/>
</dbReference>
<name>A0A8H4XGW3_9HYPO</name>
<dbReference type="OrthoDB" id="5817230at2759"/>
<evidence type="ECO:0000313" key="7">
    <source>
        <dbReference type="EMBL" id="KAF4973989.1"/>
    </source>
</evidence>
<evidence type="ECO:0000256" key="6">
    <source>
        <dbReference type="SAM" id="MobiDB-lite"/>
    </source>
</evidence>
<dbReference type="InterPro" id="IPR011025">
    <property type="entry name" value="GproteinA_insert"/>
</dbReference>
<dbReference type="InterPro" id="IPR001019">
    <property type="entry name" value="Gprotein_alpha_su"/>
</dbReference>
<dbReference type="GO" id="GO:0003924">
    <property type="term" value="F:GTPase activity"/>
    <property type="evidence" value="ECO:0007669"/>
    <property type="project" value="InterPro"/>
</dbReference>
<dbReference type="Proteomes" id="UP000635477">
    <property type="component" value="Unassembled WGS sequence"/>
</dbReference>
<organism evidence="7 8">
    <name type="scientific">Fusarium zealandicum</name>
    <dbReference type="NCBI Taxonomy" id="1053134"/>
    <lineage>
        <taxon>Eukaryota</taxon>
        <taxon>Fungi</taxon>
        <taxon>Dikarya</taxon>
        <taxon>Ascomycota</taxon>
        <taxon>Pezizomycotina</taxon>
        <taxon>Sordariomycetes</taxon>
        <taxon>Hypocreomycetidae</taxon>
        <taxon>Hypocreales</taxon>
        <taxon>Nectriaceae</taxon>
        <taxon>Fusarium</taxon>
        <taxon>Fusarium staphyleae species complex</taxon>
    </lineage>
</organism>
<evidence type="ECO:0000256" key="2">
    <source>
        <dbReference type="ARBA" id="ARBA00022741"/>
    </source>
</evidence>
<comment type="caution">
    <text evidence="7">The sequence shown here is derived from an EMBL/GenBank/DDBJ whole genome shotgun (WGS) entry which is preliminary data.</text>
</comment>
<dbReference type="Pfam" id="PF00503">
    <property type="entry name" value="G-alpha"/>
    <property type="match status" value="1"/>
</dbReference>
<feature type="region of interest" description="Disordered" evidence="6">
    <location>
        <begin position="1"/>
        <end position="56"/>
    </location>
</feature>
<keyword evidence="3" id="KW-0342">GTP-binding</keyword>
<dbReference type="GO" id="GO:0005834">
    <property type="term" value="C:heterotrimeric G-protein complex"/>
    <property type="evidence" value="ECO:0007669"/>
    <property type="project" value="TreeGrafter"/>
</dbReference>
<keyword evidence="8" id="KW-1185">Reference proteome</keyword>
<evidence type="ECO:0000313" key="8">
    <source>
        <dbReference type="Proteomes" id="UP000635477"/>
    </source>
</evidence>
<dbReference type="PANTHER" id="PTHR10218">
    <property type="entry name" value="GTP-BINDING PROTEIN ALPHA SUBUNIT"/>
    <property type="match status" value="1"/>
</dbReference>
<sequence>MRLSSSEEEAPIVNQPEMAHSEQSNSNHDGADDRSRGSGQESQKLTPVPGAASSHLEVAKETEAIILLADDAKQRSQRIDQWLESEAASEKRQLRVLLLGDFDQTDIFWKQTRLLSTPFSEEERVDVRHQVRSTMLRCMKDILRGFLEILQQKATETEPSQRATRLLEKLNAALEESTPDASDIDRAQRLMSIYRDPTFCTDMLEEGLVSKDQDRRALGLAHCLPVSCTCAADTATVGQLERVFDLAYEPTDHDWFHFDRRNVPMMIRQTDFNRTNYTLSIIDLPTKAGERRKWIHMLDHCACIVVVVDVAHYPESYPEYEGLYPMRDSLSTFESIASSDVFQDTPILLILSNEKALRANLDVWPLSKAFSEYTGLDADQAVDFLVNHYLQRAKGRENVFVSVCDIDDAAGINGVFESMEGSVLKGSLKGLVEQDVS</sequence>
<keyword evidence="4" id="KW-0807">Transducer</keyword>
<evidence type="ECO:0000256" key="4">
    <source>
        <dbReference type="ARBA" id="ARBA00023224"/>
    </source>
</evidence>
<gene>
    <name evidence="7" type="ORF">FZEAL_9057</name>
</gene>
<dbReference type="GO" id="GO:0005737">
    <property type="term" value="C:cytoplasm"/>
    <property type="evidence" value="ECO:0007669"/>
    <property type="project" value="TreeGrafter"/>
</dbReference>
<dbReference type="Gene3D" id="3.40.50.300">
    <property type="entry name" value="P-loop containing nucleotide triphosphate hydrolases"/>
    <property type="match status" value="1"/>
</dbReference>
<feature type="compositionally biased region" description="Acidic residues" evidence="6">
    <location>
        <begin position="1"/>
        <end position="10"/>
    </location>
</feature>
<dbReference type="EMBL" id="JABEYC010000815">
    <property type="protein sequence ID" value="KAF4973989.1"/>
    <property type="molecule type" value="Genomic_DNA"/>
</dbReference>
<protein>
    <submittedName>
        <fullName evidence="7">Uncharacterized protein</fullName>
    </submittedName>
</protein>
<proteinExistence type="predicted"/>
<reference evidence="7" key="2">
    <citation type="submission" date="2020-05" db="EMBL/GenBank/DDBJ databases">
        <authorList>
            <person name="Kim H.-S."/>
            <person name="Proctor R.H."/>
            <person name="Brown D.W."/>
        </authorList>
    </citation>
    <scope>NUCLEOTIDE SEQUENCE</scope>
    <source>
        <strain evidence="7">NRRL 22465</strain>
    </source>
</reference>
<dbReference type="GO" id="GO:0005525">
    <property type="term" value="F:GTP binding"/>
    <property type="evidence" value="ECO:0007669"/>
    <property type="project" value="UniProtKB-KW"/>
</dbReference>
<dbReference type="InterPro" id="IPR027417">
    <property type="entry name" value="P-loop_NTPase"/>
</dbReference>
<dbReference type="GO" id="GO:0001664">
    <property type="term" value="F:G protein-coupled receptor binding"/>
    <property type="evidence" value="ECO:0007669"/>
    <property type="project" value="TreeGrafter"/>
</dbReference>
<evidence type="ECO:0000256" key="5">
    <source>
        <dbReference type="PIRSR" id="PIRSR601019-2"/>
    </source>
</evidence>
<keyword evidence="5" id="KW-0460">Magnesium</keyword>
<dbReference type="SUPFAM" id="SSF52540">
    <property type="entry name" value="P-loop containing nucleoside triphosphate hydrolases"/>
    <property type="match status" value="1"/>
</dbReference>